<dbReference type="RefSeq" id="WP_048095790.1">
    <property type="nucleotide sequence ID" value="NZ_CP006577.1"/>
</dbReference>
<sequence>MYAVRKWDEEVIKWMAVGMVLAMVGLAVMPVSVGDVGAVIGGIQAGMNANSWEQAVVNGAWNGFTAGGVGAGVYLGLVALGVATGGTAFAVGLGIAL</sequence>
<reference evidence="2 3" key="1">
    <citation type="submission" date="2013-07" db="EMBL/GenBank/DDBJ databases">
        <title>Genome of Archaeoglobus fulgidus.</title>
        <authorList>
            <person name="Fiebig A."/>
            <person name="Birkeland N.-K."/>
        </authorList>
    </citation>
    <scope>NUCLEOTIDE SEQUENCE [LARGE SCALE GENOMIC DNA]</scope>
    <source>
        <strain evidence="2 3">DSM 8774</strain>
    </source>
</reference>
<organism evidence="2 3">
    <name type="scientific">Archaeoglobus fulgidus DSM 8774</name>
    <dbReference type="NCBI Taxonomy" id="1344584"/>
    <lineage>
        <taxon>Archaea</taxon>
        <taxon>Methanobacteriati</taxon>
        <taxon>Methanobacteriota</taxon>
        <taxon>Archaeoglobi</taxon>
        <taxon>Archaeoglobales</taxon>
        <taxon>Archaeoglobaceae</taxon>
        <taxon>Archaeoglobus</taxon>
    </lineage>
</organism>
<accession>A0A075WLF5</accession>
<proteinExistence type="predicted"/>
<dbReference type="KEGG" id="afg:AFULGI_00016490"/>
<feature type="transmembrane region" description="Helical" evidence="1">
    <location>
        <begin position="12"/>
        <end position="33"/>
    </location>
</feature>
<evidence type="ECO:0000313" key="2">
    <source>
        <dbReference type="EMBL" id="AIG98408.1"/>
    </source>
</evidence>
<gene>
    <name evidence="2" type="ORF">AFULGI_00016490</name>
</gene>
<dbReference type="Proteomes" id="UP000028501">
    <property type="component" value="Chromosome"/>
</dbReference>
<dbReference type="AlphaFoldDB" id="A0A075WLF5"/>
<keyword evidence="1" id="KW-0812">Transmembrane</keyword>
<keyword evidence="1" id="KW-1133">Transmembrane helix</keyword>
<dbReference type="GeneID" id="24795150"/>
<keyword evidence="1" id="KW-0472">Membrane</keyword>
<dbReference type="HOGENOM" id="CLU_2339990_0_0_2"/>
<feature type="transmembrane region" description="Helical" evidence="1">
    <location>
        <begin position="71"/>
        <end position="96"/>
    </location>
</feature>
<protein>
    <submittedName>
        <fullName evidence="2">Uncharacterized protein</fullName>
    </submittedName>
</protein>
<dbReference type="EMBL" id="CP006577">
    <property type="protein sequence ID" value="AIG98408.1"/>
    <property type="molecule type" value="Genomic_DNA"/>
</dbReference>
<evidence type="ECO:0000313" key="3">
    <source>
        <dbReference type="Proteomes" id="UP000028501"/>
    </source>
</evidence>
<name>A0A075WLF5_ARCFL</name>
<evidence type="ECO:0000256" key="1">
    <source>
        <dbReference type="SAM" id="Phobius"/>
    </source>
</evidence>